<organism evidence="2 3">
    <name type="scientific">Tissierella praeacuta DSM 18095</name>
    <dbReference type="NCBI Taxonomy" id="1123404"/>
    <lineage>
        <taxon>Bacteria</taxon>
        <taxon>Bacillati</taxon>
        <taxon>Bacillota</taxon>
        <taxon>Tissierellia</taxon>
        <taxon>Tissierellales</taxon>
        <taxon>Tissierellaceae</taxon>
        <taxon>Tissierella</taxon>
    </lineage>
</organism>
<feature type="domain" description="DUF4183" evidence="1">
    <location>
        <begin position="35"/>
        <end position="107"/>
    </location>
</feature>
<dbReference type="STRING" id="1123404.SAMN02745784_01043"/>
<dbReference type="GeneID" id="90996134"/>
<evidence type="ECO:0000313" key="2">
    <source>
        <dbReference type="EMBL" id="SHE55182.1"/>
    </source>
</evidence>
<dbReference type="Proteomes" id="UP000184114">
    <property type="component" value="Unassembled WGS sequence"/>
</dbReference>
<gene>
    <name evidence="2" type="ORF">SAMN02745784_01043</name>
</gene>
<dbReference type="AlphaFoldDB" id="A0A1M4UEJ5"/>
<dbReference type="InterPro" id="IPR025237">
    <property type="entry name" value="DUF4183"/>
</dbReference>
<reference evidence="3" key="1">
    <citation type="submission" date="2016-11" db="EMBL/GenBank/DDBJ databases">
        <authorList>
            <person name="Varghese N."/>
            <person name="Submissions S."/>
        </authorList>
    </citation>
    <scope>NUCLEOTIDE SEQUENCE [LARGE SCALE GENOMIC DNA]</scope>
    <source>
        <strain evidence="3">DSM 18095</strain>
    </source>
</reference>
<feature type="domain" description="DUF4183" evidence="1">
    <location>
        <begin position="964"/>
        <end position="1029"/>
    </location>
</feature>
<accession>A0A1M4UEJ5</accession>
<dbReference type="Pfam" id="PF13799">
    <property type="entry name" value="DUF4183"/>
    <property type="match status" value="3"/>
</dbReference>
<dbReference type="EMBL" id="FQTY01000003">
    <property type="protein sequence ID" value="SHE55182.1"/>
    <property type="molecule type" value="Genomic_DNA"/>
</dbReference>
<feature type="domain" description="DUF4183" evidence="1">
    <location>
        <begin position="867"/>
        <end position="938"/>
    </location>
</feature>
<dbReference type="RefSeq" id="WP_072973901.1">
    <property type="nucleotide sequence ID" value="NZ_FQTY01000003.1"/>
</dbReference>
<sequence>MFKDKLSKIISCLRNKKKSFNSEKQLLCADVYQYNTLSDGIKRIYTNDDELKEYGNKDILDPSKVSYFDLFINGVLQPKVNYEIHKGLLVLNTEDIPPKGTTIIINFITFKKGISKKLNSAIVDSNIPSGYISTEPVTDMDINIGDNVKSYLKLKKIIMSGPQCIFTGHISSWEFTLLISNIENIPVNNIIVTDNILIDSILDIQNLSSSHGHILIKNKMITWNIDVLNVGESAAASFKVNGYFKCSGIRFISRSFSTGNSSLGHVKTDIISSIPIEVIKGLDITNTLTSGSMEINIGKVGAWRIEIKIANLSDNNILNIVVTNTLLIENINNIKIVSLSQGTADLSGNEILWKIDILKSLETSLLVIDIAGSFSMDGFRNLCTSSVVGNISTGKILAGPSQDFKIIVFPPGNPPKEKLLLENSVLNKPLAAFSNKFKRWRFSLKVTNLTNNILENIIVTNYSLFDELHNISILFVSWGHVSIFNNSIIWNIEELPPNKTLTAIFEIEGLFTATGLRSLNKTIALGLDPNSNTCILSNISSGASIKILDYLHDFKNTSIIVNKVYSQYQQKNCFKCISIDIGDNNFKNIKFKSGFIIKNSLVITKIKDRINCKRVEFVLRIPFEITTTDNTVIKGHLPDIVKDIIMFIPEARDELSFNIVVETNSKLLKTPIKSDNQLNFPVGIFIIIKAIGKVQILIPSFEFYPETSYCQDFIENSNCSFFKSKDFPNFFPSPDNLYIRKKSLNTNLDNRCPSIFGNLIIKKYIVSGPIEINNNISYTWKIEIHILNNGYGPLSNVIMTDTLFLDNLVNVNIISLTQGTASLENNQIIWHIGSLNSNGIVVLGAEITGSFNNNSYKILSAENYQYNTISNGIKKEFNNNDEIKTYGNQGIPDPNQVSYFNLFINGVLQPETNYIVKPGTLTLKTADIPQEGVPIILQSLKIKDENNQILKAETYQFNTLACKKIIYTNKDELTMYGNRGILNPEEISYLILFINGVSQPKTNYIVETGMLILRTECMPVENSPICIKFISLFL</sequence>
<name>A0A1M4UEJ5_9FIRM</name>
<evidence type="ECO:0000313" key="3">
    <source>
        <dbReference type="Proteomes" id="UP000184114"/>
    </source>
</evidence>
<proteinExistence type="predicted"/>
<protein>
    <recommendedName>
        <fullName evidence="1">DUF4183 domain-containing protein</fullName>
    </recommendedName>
</protein>
<keyword evidence="3" id="KW-1185">Reference proteome</keyword>
<evidence type="ECO:0000259" key="1">
    <source>
        <dbReference type="Pfam" id="PF13799"/>
    </source>
</evidence>